<dbReference type="InterPro" id="IPR011856">
    <property type="entry name" value="tRNA_endonuc-like_dom_sf"/>
</dbReference>
<protein>
    <submittedName>
        <fullName evidence="3">YhcG family protein</fullName>
    </submittedName>
</protein>
<dbReference type="InterPro" id="IPR009362">
    <property type="entry name" value="YhcG_C"/>
</dbReference>
<dbReference type="Pfam" id="PF17761">
    <property type="entry name" value="DUF1016_N"/>
    <property type="match status" value="1"/>
</dbReference>
<dbReference type="RefSeq" id="WP_379788954.1">
    <property type="nucleotide sequence ID" value="NZ_JBHSHL010000050.1"/>
</dbReference>
<sequence>MSEIKLKDENAMNGLYDEIKTLVIHSRNHIVTEINSTLLQTYWEIGKRIVTNEQNHSERAEYGRALLKGLSKMLTKEFGRGFSVSNLQFMRRFYQEYEIQQTLSVKLSWSHYCELLSISDKNKRSFYEKETVNSNWSVRELKRQISTSLYERLLLSAGKENKEKVLELALKGNEIQSSSDIVKDPYVFEFLGIPEEKPIMESDLEKALIAHIENFLLELGKGFMYVGSQQRVTLGNTHYYVDMVFYNKILRSYVLIELKTGKLMPEAVGQLNMYLNYFREEVNDEMDAEPIGIILCTDKENIQAEYALGGISNTIFASRYTLYIPNKEVLQAELEKVIGAYERDKSKHNPKND</sequence>
<dbReference type="PANTHER" id="PTHR30547">
    <property type="entry name" value="UNCHARACTERIZED PROTEIN YHCG-RELATED"/>
    <property type="match status" value="1"/>
</dbReference>
<accession>A0ABV9QSB4</accession>
<dbReference type="InterPro" id="IPR041527">
    <property type="entry name" value="YhcG_N"/>
</dbReference>
<proteinExistence type="predicted"/>
<evidence type="ECO:0000259" key="2">
    <source>
        <dbReference type="Pfam" id="PF17761"/>
    </source>
</evidence>
<feature type="domain" description="YhcG PDDEXK nuclease" evidence="1">
    <location>
        <begin position="180"/>
        <end position="334"/>
    </location>
</feature>
<dbReference type="Gene3D" id="3.40.1350.10">
    <property type="match status" value="1"/>
</dbReference>
<keyword evidence="4" id="KW-1185">Reference proteome</keyword>
<gene>
    <name evidence="3" type="ORF">ACFO4R_09900</name>
</gene>
<evidence type="ECO:0000259" key="1">
    <source>
        <dbReference type="Pfam" id="PF06250"/>
    </source>
</evidence>
<dbReference type="Proteomes" id="UP001595916">
    <property type="component" value="Unassembled WGS sequence"/>
</dbReference>
<name>A0ABV9QSB4_9FIRM</name>
<dbReference type="PANTHER" id="PTHR30547:SF5">
    <property type="entry name" value="NUCLEASE YHCG-RELATED"/>
    <property type="match status" value="1"/>
</dbReference>
<evidence type="ECO:0000313" key="4">
    <source>
        <dbReference type="Proteomes" id="UP001595916"/>
    </source>
</evidence>
<dbReference type="InterPro" id="IPR053148">
    <property type="entry name" value="PD-DEXK-like_domain"/>
</dbReference>
<comment type="caution">
    <text evidence="3">The sequence shown here is derived from an EMBL/GenBank/DDBJ whole genome shotgun (WGS) entry which is preliminary data.</text>
</comment>
<dbReference type="EMBL" id="JBHSHL010000050">
    <property type="protein sequence ID" value="MFC4805394.1"/>
    <property type="molecule type" value="Genomic_DNA"/>
</dbReference>
<evidence type="ECO:0000313" key="3">
    <source>
        <dbReference type="EMBL" id="MFC4805394.1"/>
    </source>
</evidence>
<dbReference type="Pfam" id="PF06250">
    <property type="entry name" value="YhcG_C"/>
    <property type="match status" value="1"/>
</dbReference>
<feature type="domain" description="YhcG N-terminal" evidence="2">
    <location>
        <begin position="18"/>
        <end position="152"/>
    </location>
</feature>
<organism evidence="3 4">
    <name type="scientific">Filifactor villosus</name>
    <dbReference type="NCBI Taxonomy" id="29374"/>
    <lineage>
        <taxon>Bacteria</taxon>
        <taxon>Bacillati</taxon>
        <taxon>Bacillota</taxon>
        <taxon>Clostridia</taxon>
        <taxon>Peptostreptococcales</taxon>
        <taxon>Filifactoraceae</taxon>
        <taxon>Filifactor</taxon>
    </lineage>
</organism>
<reference evidence="4" key="1">
    <citation type="journal article" date="2019" name="Int. J. Syst. Evol. Microbiol.">
        <title>The Global Catalogue of Microorganisms (GCM) 10K type strain sequencing project: providing services to taxonomists for standard genome sequencing and annotation.</title>
        <authorList>
            <consortium name="The Broad Institute Genomics Platform"/>
            <consortium name="The Broad Institute Genome Sequencing Center for Infectious Disease"/>
            <person name="Wu L."/>
            <person name="Ma J."/>
        </authorList>
    </citation>
    <scope>NUCLEOTIDE SEQUENCE [LARGE SCALE GENOMIC DNA]</scope>
    <source>
        <strain evidence="4">CCUG 46385</strain>
    </source>
</reference>